<proteinExistence type="predicted"/>
<dbReference type="OrthoDB" id="37081at2"/>
<organism evidence="6 7">
    <name type="scientific">Bifidobacterium aemilianum</name>
    <dbReference type="NCBI Taxonomy" id="2493120"/>
    <lineage>
        <taxon>Bacteria</taxon>
        <taxon>Bacillati</taxon>
        <taxon>Actinomycetota</taxon>
        <taxon>Actinomycetes</taxon>
        <taxon>Bifidobacteriales</taxon>
        <taxon>Bifidobacteriaceae</taxon>
        <taxon>Bifidobacterium</taxon>
    </lineage>
</organism>
<feature type="domain" description="HTH lacI-type" evidence="5">
    <location>
        <begin position="8"/>
        <end position="63"/>
    </location>
</feature>
<dbReference type="Gene3D" id="3.40.50.2300">
    <property type="match status" value="2"/>
</dbReference>
<dbReference type="SUPFAM" id="SSF53822">
    <property type="entry name" value="Periplasmic binding protein-like I"/>
    <property type="match status" value="1"/>
</dbReference>
<dbReference type="Proteomes" id="UP000252530">
    <property type="component" value="Unassembled WGS sequence"/>
</dbReference>
<evidence type="ECO:0000313" key="6">
    <source>
        <dbReference type="EMBL" id="RBP97775.1"/>
    </source>
</evidence>
<accession>A0A366K7Q5</accession>
<dbReference type="Gene3D" id="1.10.260.40">
    <property type="entry name" value="lambda repressor-like DNA-binding domains"/>
    <property type="match status" value="1"/>
</dbReference>
<dbReference type="RefSeq" id="WP_113860025.1">
    <property type="nucleotide sequence ID" value="NZ_PDCG01000003.1"/>
</dbReference>
<dbReference type="GO" id="GO:0000976">
    <property type="term" value="F:transcription cis-regulatory region binding"/>
    <property type="evidence" value="ECO:0007669"/>
    <property type="project" value="TreeGrafter"/>
</dbReference>
<reference evidence="6 7" key="1">
    <citation type="submission" date="2017-10" db="EMBL/GenBank/DDBJ databases">
        <title>Bifidobacterium xylocopum sp. nov. and Bifidobacterium aemilianum sp. nov., from the carpenter bee (Xylocopa violacea) digestive tract.</title>
        <authorList>
            <person name="Alberoni D."/>
            <person name="Baffoni L."/>
            <person name="Di Gioia D."/>
            <person name="Gaggia F."/>
            <person name="Biavati B."/>
        </authorList>
    </citation>
    <scope>NUCLEOTIDE SEQUENCE [LARGE SCALE GENOMIC DNA]</scope>
    <source>
        <strain evidence="6 7">XV10</strain>
    </source>
</reference>
<dbReference type="SMART" id="SM00354">
    <property type="entry name" value="HTH_LACI"/>
    <property type="match status" value="1"/>
</dbReference>
<evidence type="ECO:0000256" key="4">
    <source>
        <dbReference type="ARBA" id="ARBA00023163"/>
    </source>
</evidence>
<keyword evidence="3" id="KW-0238">DNA-binding</keyword>
<keyword evidence="4" id="KW-0804">Transcription</keyword>
<dbReference type="PROSITE" id="PS50932">
    <property type="entry name" value="HTH_LACI_2"/>
    <property type="match status" value="1"/>
</dbReference>
<keyword evidence="1" id="KW-0678">Repressor</keyword>
<dbReference type="SUPFAM" id="SSF47413">
    <property type="entry name" value="lambda repressor-like DNA-binding domains"/>
    <property type="match status" value="1"/>
</dbReference>
<dbReference type="Pfam" id="PF00356">
    <property type="entry name" value="LacI"/>
    <property type="match status" value="1"/>
</dbReference>
<keyword evidence="2" id="KW-0805">Transcription regulation</keyword>
<gene>
    <name evidence="6" type="ORF">CRD60_04035</name>
</gene>
<sequence>MDGKASKATRNDVARLAHVSTAVVSYVFNNGPRRVSPRTEAKVREAADKLNYKPNPIARALRTGNSKTLGAVINDLTNPFNAGVYEELELKASEQGYSTLFATTHGRPDKERTVIQQLIDRNVEALFVSPCEKVDMLPKTSGDCRFIVFDVDRELPDSWTISADYRKAMVLGVEHLLGHGHVNICLIIGQSYNGISDGRVEGWYEAHRNHGLPVGHIEGTSFSRTGGYLATLRILDSPNRPTAIFAGSDLIAMGALRALHERGIKVPEEMALISFDGTIDSQYMYPQLTVLEQNPKALAHLALKAATDPDAKPGLQLMESKLVIRQSCGCK</sequence>
<comment type="caution">
    <text evidence="6">The sequence shown here is derived from an EMBL/GenBank/DDBJ whole genome shotgun (WGS) entry which is preliminary data.</text>
</comment>
<dbReference type="PANTHER" id="PTHR30146">
    <property type="entry name" value="LACI-RELATED TRANSCRIPTIONAL REPRESSOR"/>
    <property type="match status" value="1"/>
</dbReference>
<protein>
    <submittedName>
        <fullName evidence="6">LacI family transcriptional regulator</fullName>
    </submittedName>
</protein>
<name>A0A366K7Q5_9BIFI</name>
<evidence type="ECO:0000256" key="1">
    <source>
        <dbReference type="ARBA" id="ARBA00022491"/>
    </source>
</evidence>
<dbReference type="CDD" id="cd01392">
    <property type="entry name" value="HTH_LacI"/>
    <property type="match status" value="1"/>
</dbReference>
<dbReference type="EMBL" id="PDCG01000003">
    <property type="protein sequence ID" value="RBP97775.1"/>
    <property type="molecule type" value="Genomic_DNA"/>
</dbReference>
<dbReference type="PANTHER" id="PTHR30146:SF148">
    <property type="entry name" value="HTH-TYPE TRANSCRIPTIONAL REPRESSOR PURR-RELATED"/>
    <property type="match status" value="1"/>
</dbReference>
<dbReference type="CDD" id="cd06267">
    <property type="entry name" value="PBP1_LacI_sugar_binding-like"/>
    <property type="match status" value="1"/>
</dbReference>
<evidence type="ECO:0000256" key="3">
    <source>
        <dbReference type="ARBA" id="ARBA00023125"/>
    </source>
</evidence>
<keyword evidence="7" id="KW-1185">Reference proteome</keyword>
<evidence type="ECO:0000256" key="2">
    <source>
        <dbReference type="ARBA" id="ARBA00023015"/>
    </source>
</evidence>
<dbReference type="Pfam" id="PF13377">
    <property type="entry name" value="Peripla_BP_3"/>
    <property type="match status" value="1"/>
</dbReference>
<dbReference type="InterPro" id="IPR000843">
    <property type="entry name" value="HTH_LacI"/>
</dbReference>
<evidence type="ECO:0000313" key="7">
    <source>
        <dbReference type="Proteomes" id="UP000252530"/>
    </source>
</evidence>
<evidence type="ECO:0000259" key="5">
    <source>
        <dbReference type="PROSITE" id="PS50932"/>
    </source>
</evidence>
<dbReference type="AlphaFoldDB" id="A0A366K7Q5"/>
<dbReference type="InterPro" id="IPR046335">
    <property type="entry name" value="LacI/GalR-like_sensor"/>
</dbReference>
<dbReference type="GO" id="GO:0003700">
    <property type="term" value="F:DNA-binding transcription factor activity"/>
    <property type="evidence" value="ECO:0007669"/>
    <property type="project" value="TreeGrafter"/>
</dbReference>
<dbReference type="InterPro" id="IPR028082">
    <property type="entry name" value="Peripla_BP_I"/>
</dbReference>
<dbReference type="InterPro" id="IPR010982">
    <property type="entry name" value="Lambda_DNA-bd_dom_sf"/>
</dbReference>